<keyword evidence="3" id="KW-0479">Metal-binding</keyword>
<dbReference type="CDD" id="cd16423">
    <property type="entry name" value="HAD_BPGM-like"/>
    <property type="match status" value="1"/>
</dbReference>
<dbReference type="EMBL" id="LT840184">
    <property type="protein sequence ID" value="SMF90303.1"/>
    <property type="molecule type" value="Genomic_DNA"/>
</dbReference>
<proteinExistence type="inferred from homology"/>
<dbReference type="InterPro" id="IPR051600">
    <property type="entry name" value="Beta-PGM-like"/>
</dbReference>
<dbReference type="InterPro" id="IPR023214">
    <property type="entry name" value="HAD_sf"/>
</dbReference>
<dbReference type="PANTHER" id="PTHR46193:SF21">
    <property type="entry name" value="SLL1138 PROTEIN"/>
    <property type="match status" value="1"/>
</dbReference>
<dbReference type="InterPro" id="IPR036412">
    <property type="entry name" value="HAD-like_sf"/>
</dbReference>
<dbReference type="Gene3D" id="3.40.50.1000">
    <property type="entry name" value="HAD superfamily/HAD-like"/>
    <property type="match status" value="1"/>
</dbReference>
<comment type="similarity">
    <text evidence="2">Belongs to the HAD-like hydrolase superfamily. CbbY/CbbZ/Gph/YieH family.</text>
</comment>
<comment type="cofactor">
    <cofactor evidence="1">
        <name>Mg(2+)</name>
        <dbReference type="ChEBI" id="CHEBI:18420"/>
    </cofactor>
</comment>
<protein>
    <submittedName>
        <fullName evidence="6">Putative hydrolase of the HAD superfamily</fullName>
    </submittedName>
</protein>
<accession>A0A1X7HP36</accession>
<dbReference type="STRING" id="1313296.SAMN05661091_4969"/>
<reference evidence="6 7" key="1">
    <citation type="submission" date="2017-04" db="EMBL/GenBank/DDBJ databases">
        <authorList>
            <person name="Afonso C.L."/>
            <person name="Miller P.J."/>
            <person name="Scott M.A."/>
            <person name="Spackman E."/>
            <person name="Goraichik I."/>
            <person name="Dimitrov K.M."/>
            <person name="Suarez D.L."/>
            <person name="Swayne D.E."/>
        </authorList>
    </citation>
    <scope>NUCLEOTIDE SEQUENCE [LARGE SCALE GENOMIC DNA]</scope>
    <source>
        <strain evidence="6 7">N3/975</strain>
    </source>
</reference>
<keyword evidence="7" id="KW-1185">Reference proteome</keyword>
<dbReference type="NCBIfam" id="TIGR01509">
    <property type="entry name" value="HAD-SF-IA-v3"/>
    <property type="match status" value="1"/>
</dbReference>
<dbReference type="AlphaFoldDB" id="A0A1X7HP36"/>
<dbReference type="SFLD" id="SFLDS00003">
    <property type="entry name" value="Haloacid_Dehalogenase"/>
    <property type="match status" value="1"/>
</dbReference>
<dbReference type="SFLD" id="SFLDG01135">
    <property type="entry name" value="C1.5.6:_HAD__Beta-PGM__Phospha"/>
    <property type="match status" value="1"/>
</dbReference>
<dbReference type="InterPro" id="IPR041492">
    <property type="entry name" value="HAD_2"/>
</dbReference>
<evidence type="ECO:0000313" key="6">
    <source>
        <dbReference type="EMBL" id="SMF90303.1"/>
    </source>
</evidence>
<evidence type="ECO:0000256" key="2">
    <source>
        <dbReference type="ARBA" id="ARBA00006171"/>
    </source>
</evidence>
<evidence type="ECO:0000256" key="1">
    <source>
        <dbReference type="ARBA" id="ARBA00001946"/>
    </source>
</evidence>
<sequence>MIKAIVFDFDGLIIDTETVWYNAFKDVLRDYDLDFPMEVFTKCVGTHDKAIHEFIEEKLGLESIETIMNLAKENHRSEVDLLEIREGVKDYLSAAKEMGLKIGLASSSNREWVEGFLTKLQIIDFFDTIKTGDEVEKVKPDPTLYINALEALNVKGSEAVAFEDSANGAKAAIAAGMKCVIVPNEVTKEISFEKYHLRINSMGEMSLAEVIKHIDNDTAM</sequence>
<dbReference type="FunFam" id="3.40.50.1000:FF:000036">
    <property type="entry name" value="HAD family hydrolase"/>
    <property type="match status" value="1"/>
</dbReference>
<keyword evidence="4 6" id="KW-0378">Hydrolase</keyword>
<keyword evidence="5" id="KW-0460">Magnesium</keyword>
<name>A0A1X7HP36_9BACL</name>
<gene>
    <name evidence="6" type="ORF">SAMN05661091_4969</name>
</gene>
<dbReference type="Proteomes" id="UP000192940">
    <property type="component" value="Chromosome I"/>
</dbReference>
<dbReference type="GO" id="GO:0046872">
    <property type="term" value="F:metal ion binding"/>
    <property type="evidence" value="ECO:0007669"/>
    <property type="project" value="UniProtKB-KW"/>
</dbReference>
<evidence type="ECO:0000313" key="7">
    <source>
        <dbReference type="Proteomes" id="UP000192940"/>
    </source>
</evidence>
<dbReference type="InterPro" id="IPR006439">
    <property type="entry name" value="HAD-SF_hydro_IA"/>
</dbReference>
<dbReference type="SUPFAM" id="SSF56784">
    <property type="entry name" value="HAD-like"/>
    <property type="match status" value="1"/>
</dbReference>
<organism evidence="6 7">
    <name type="scientific">Paenibacillus uliginis N3/975</name>
    <dbReference type="NCBI Taxonomy" id="1313296"/>
    <lineage>
        <taxon>Bacteria</taxon>
        <taxon>Bacillati</taxon>
        <taxon>Bacillota</taxon>
        <taxon>Bacilli</taxon>
        <taxon>Bacillales</taxon>
        <taxon>Paenibacillaceae</taxon>
        <taxon>Paenibacillus</taxon>
    </lineage>
</organism>
<evidence type="ECO:0000256" key="3">
    <source>
        <dbReference type="ARBA" id="ARBA00022723"/>
    </source>
</evidence>
<dbReference type="PANTHER" id="PTHR46193">
    <property type="entry name" value="6-PHOSPHOGLUCONATE PHOSPHATASE"/>
    <property type="match status" value="1"/>
</dbReference>
<dbReference type="PRINTS" id="PR00413">
    <property type="entry name" value="HADHALOGNASE"/>
</dbReference>
<evidence type="ECO:0000256" key="5">
    <source>
        <dbReference type="ARBA" id="ARBA00022842"/>
    </source>
</evidence>
<dbReference type="SFLD" id="SFLDG01129">
    <property type="entry name" value="C1.5:_HAD__Beta-PGM__Phosphata"/>
    <property type="match status" value="1"/>
</dbReference>
<dbReference type="InterPro" id="IPR023198">
    <property type="entry name" value="PGP-like_dom2"/>
</dbReference>
<dbReference type="Pfam" id="PF13419">
    <property type="entry name" value="HAD_2"/>
    <property type="match status" value="1"/>
</dbReference>
<dbReference type="Gene3D" id="1.10.150.240">
    <property type="entry name" value="Putative phosphatase, domain 2"/>
    <property type="match status" value="1"/>
</dbReference>
<evidence type="ECO:0000256" key="4">
    <source>
        <dbReference type="ARBA" id="ARBA00022801"/>
    </source>
</evidence>
<dbReference type="GO" id="GO:0016787">
    <property type="term" value="F:hydrolase activity"/>
    <property type="evidence" value="ECO:0007669"/>
    <property type="project" value="UniProtKB-KW"/>
</dbReference>